<feature type="region of interest" description="Disordered" evidence="1">
    <location>
        <begin position="87"/>
        <end position="245"/>
    </location>
</feature>
<organism evidence="4 5">
    <name type="scientific">Synaphobranchus kaupii</name>
    <name type="common">Kaup's arrowtooth eel</name>
    <dbReference type="NCBI Taxonomy" id="118154"/>
    <lineage>
        <taxon>Eukaryota</taxon>
        <taxon>Metazoa</taxon>
        <taxon>Chordata</taxon>
        <taxon>Craniata</taxon>
        <taxon>Vertebrata</taxon>
        <taxon>Euteleostomi</taxon>
        <taxon>Actinopterygii</taxon>
        <taxon>Neopterygii</taxon>
        <taxon>Teleostei</taxon>
        <taxon>Anguilliformes</taxon>
        <taxon>Synaphobranchidae</taxon>
        <taxon>Synaphobranchus</taxon>
    </lineage>
</organism>
<comment type="caution">
    <text evidence="4">The sequence shown here is derived from an EMBL/GenBank/DDBJ whole genome shotgun (WGS) entry which is preliminary data.</text>
</comment>
<dbReference type="PANTHER" id="PTHR15197:SF0">
    <property type="entry name" value="COILIN"/>
    <property type="match status" value="1"/>
</dbReference>
<feature type="domain" description="Coilin N-terminal" evidence="2">
    <location>
        <begin position="9"/>
        <end position="156"/>
    </location>
</feature>
<dbReference type="OrthoDB" id="74813at2759"/>
<name>A0A9Q1EC45_SYNKA</name>
<feature type="region of interest" description="Disordered" evidence="1">
    <location>
        <begin position="270"/>
        <end position="397"/>
    </location>
</feature>
<dbReference type="AlphaFoldDB" id="A0A9Q1EC45"/>
<keyword evidence="5" id="KW-1185">Reference proteome</keyword>
<dbReference type="InterPro" id="IPR024822">
    <property type="entry name" value="Coilin"/>
</dbReference>
<dbReference type="GO" id="GO:0030619">
    <property type="term" value="F:U1 snRNA binding"/>
    <property type="evidence" value="ECO:0007669"/>
    <property type="project" value="TreeGrafter"/>
</dbReference>
<sequence length="529" mass="56159">MAAASLNAIRVRLYFDYPPPAVSDCRMCWVFVDLNKCRVVADLASVIKEKFDFSRRTSLNLFIEDCYLPPTESVYVVRDNDSIRVKVENQPQVNGAEASGKPEGLSHQGNKRLREVAEEKEESKVKKRKKARTESQEVEPHPVGDGGEKKKKKKKKKEKNLPVKPATPVKQPTPVKRVAVSKSGPEKNAKKPAAPATSAPSRAAQRKATPSSDTSDSSEEEPPKKNRGGATKPKPDPKKVVPPVPAVPAAPAVLAVPPAPAVPAAPAVLAVARGKARSSSSDSDSDSSTDALPANKRPGLGCAIPPLAAGPSGGLPLAGVTGRGGANPRGAGRGGSPGAGRGVSPGVGRGIGRGDGRGDGRVPWRGGQRGGHGRAGLGAGNHQFHFHSDQNGMQQQQHMNDTLTNKAVFLQNPPESAPKRDYQSMPLLAAPPQVGQKIAFKLLELTENYTPEVSDYKEGRIMGIDPSTNQIELQLLTSAPAPAEPGKFDLVYEHADGSASVEYAVSRTSQLTERWDSLLEPRLIMGNTV</sequence>
<feature type="compositionally biased region" description="Basic and acidic residues" evidence="1">
    <location>
        <begin position="132"/>
        <end position="148"/>
    </location>
</feature>
<gene>
    <name evidence="4" type="ORF">SKAU_G00394260</name>
</gene>
<feature type="compositionally biased region" description="Basic and acidic residues" evidence="1">
    <location>
        <begin position="112"/>
        <end position="124"/>
    </location>
</feature>
<evidence type="ECO:0000259" key="3">
    <source>
        <dbReference type="Pfam" id="PF23086"/>
    </source>
</evidence>
<feature type="compositionally biased region" description="Gly residues" evidence="1">
    <location>
        <begin position="367"/>
        <end position="379"/>
    </location>
</feature>
<dbReference type="GO" id="GO:0000387">
    <property type="term" value="P:spliceosomal snRNP assembly"/>
    <property type="evidence" value="ECO:0007669"/>
    <property type="project" value="TreeGrafter"/>
</dbReference>
<feature type="compositionally biased region" description="Low complexity" evidence="1">
    <location>
        <begin position="270"/>
        <end position="288"/>
    </location>
</feature>
<feature type="domain" description="Coilin tudor" evidence="3">
    <location>
        <begin position="420"/>
        <end position="505"/>
    </location>
</feature>
<evidence type="ECO:0000313" key="4">
    <source>
        <dbReference type="EMBL" id="KAJ8336083.1"/>
    </source>
</evidence>
<feature type="compositionally biased region" description="Basic and acidic residues" evidence="1">
    <location>
        <begin position="352"/>
        <end position="362"/>
    </location>
</feature>
<dbReference type="Pfam" id="PF23086">
    <property type="entry name" value="Tudor_Coilin"/>
    <property type="match status" value="1"/>
</dbReference>
<evidence type="ECO:0000259" key="2">
    <source>
        <dbReference type="Pfam" id="PF15862"/>
    </source>
</evidence>
<evidence type="ECO:0008006" key="6">
    <source>
        <dbReference type="Google" id="ProtNLM"/>
    </source>
</evidence>
<protein>
    <recommendedName>
        <fullName evidence="6">Coilin</fullName>
    </recommendedName>
</protein>
<dbReference type="InterPro" id="IPR031722">
    <property type="entry name" value="Coilin_N"/>
</dbReference>
<dbReference type="Pfam" id="PF15862">
    <property type="entry name" value="Coilin_N"/>
    <property type="match status" value="1"/>
</dbReference>
<dbReference type="EMBL" id="JAINUF010000020">
    <property type="protein sequence ID" value="KAJ8336083.1"/>
    <property type="molecule type" value="Genomic_DNA"/>
</dbReference>
<feature type="compositionally biased region" description="Low complexity" evidence="1">
    <location>
        <begin position="303"/>
        <end position="319"/>
    </location>
</feature>
<evidence type="ECO:0000313" key="5">
    <source>
        <dbReference type="Proteomes" id="UP001152622"/>
    </source>
</evidence>
<accession>A0A9Q1EC45</accession>
<feature type="compositionally biased region" description="Basic residues" evidence="1">
    <location>
        <begin position="149"/>
        <end position="158"/>
    </location>
</feature>
<dbReference type="InterPro" id="IPR056398">
    <property type="entry name" value="Tudor_Coilin"/>
</dbReference>
<dbReference type="GO" id="GO:0015030">
    <property type="term" value="C:Cajal body"/>
    <property type="evidence" value="ECO:0007669"/>
    <property type="project" value="TreeGrafter"/>
</dbReference>
<dbReference type="PANTHER" id="PTHR15197">
    <property type="entry name" value="COILIN P80"/>
    <property type="match status" value="1"/>
</dbReference>
<proteinExistence type="predicted"/>
<evidence type="ECO:0000256" key="1">
    <source>
        <dbReference type="SAM" id="MobiDB-lite"/>
    </source>
</evidence>
<feature type="compositionally biased region" description="Gly residues" evidence="1">
    <location>
        <begin position="321"/>
        <end position="351"/>
    </location>
</feature>
<dbReference type="Proteomes" id="UP001152622">
    <property type="component" value="Chromosome 20"/>
</dbReference>
<dbReference type="GO" id="GO:0030620">
    <property type="term" value="F:U2 snRNA binding"/>
    <property type="evidence" value="ECO:0007669"/>
    <property type="project" value="TreeGrafter"/>
</dbReference>
<feature type="compositionally biased region" description="Low complexity" evidence="1">
    <location>
        <begin position="191"/>
        <end position="215"/>
    </location>
</feature>
<reference evidence="4" key="1">
    <citation type="journal article" date="2023" name="Science">
        <title>Genome structures resolve the early diversification of teleost fishes.</title>
        <authorList>
            <person name="Parey E."/>
            <person name="Louis A."/>
            <person name="Montfort J."/>
            <person name="Bouchez O."/>
            <person name="Roques C."/>
            <person name="Iampietro C."/>
            <person name="Lluch J."/>
            <person name="Castinel A."/>
            <person name="Donnadieu C."/>
            <person name="Desvignes T."/>
            <person name="Floi Bucao C."/>
            <person name="Jouanno E."/>
            <person name="Wen M."/>
            <person name="Mejri S."/>
            <person name="Dirks R."/>
            <person name="Jansen H."/>
            <person name="Henkel C."/>
            <person name="Chen W.J."/>
            <person name="Zahm M."/>
            <person name="Cabau C."/>
            <person name="Klopp C."/>
            <person name="Thompson A.W."/>
            <person name="Robinson-Rechavi M."/>
            <person name="Braasch I."/>
            <person name="Lecointre G."/>
            <person name="Bobe J."/>
            <person name="Postlethwait J.H."/>
            <person name="Berthelot C."/>
            <person name="Roest Crollius H."/>
            <person name="Guiguen Y."/>
        </authorList>
    </citation>
    <scope>NUCLEOTIDE SEQUENCE</scope>
    <source>
        <strain evidence="4">WJC10195</strain>
    </source>
</reference>